<gene>
    <name evidence="8" type="primary">SPOSA6832_04871</name>
</gene>
<protein>
    <submittedName>
        <fullName evidence="8">SPOSA6832_04871-mRNA-1:cds</fullName>
    </submittedName>
</protein>
<feature type="non-terminal residue" evidence="8">
    <location>
        <position position="1"/>
    </location>
</feature>
<dbReference type="EMBL" id="CENE01000043">
    <property type="protein sequence ID" value="CEQ43004.1"/>
    <property type="molecule type" value="Genomic_DNA"/>
</dbReference>
<organism evidence="8 9">
    <name type="scientific">Sporidiobolus salmonicolor</name>
    <name type="common">Yeast-like fungus</name>
    <name type="synonym">Sporobolomyces salmonicolor</name>
    <dbReference type="NCBI Taxonomy" id="5005"/>
    <lineage>
        <taxon>Eukaryota</taxon>
        <taxon>Fungi</taxon>
        <taxon>Dikarya</taxon>
        <taxon>Basidiomycota</taxon>
        <taxon>Pucciniomycotina</taxon>
        <taxon>Microbotryomycetes</taxon>
        <taxon>Sporidiobolales</taxon>
        <taxon>Sporidiobolaceae</taxon>
        <taxon>Sporobolomyces</taxon>
    </lineage>
</organism>
<dbReference type="GO" id="GO:0016787">
    <property type="term" value="F:hydrolase activity"/>
    <property type="evidence" value="ECO:0007669"/>
    <property type="project" value="InterPro"/>
</dbReference>
<dbReference type="InterPro" id="IPR004843">
    <property type="entry name" value="Calcineurin-like_PHP"/>
</dbReference>
<keyword evidence="2 6" id="KW-0812">Transmembrane</keyword>
<proteinExistence type="predicted"/>
<dbReference type="InterPro" id="IPR033308">
    <property type="entry name" value="PGAP5/Cdc1/Ted1"/>
</dbReference>
<keyword evidence="3 6" id="KW-1133">Transmembrane helix</keyword>
<keyword evidence="9" id="KW-1185">Reference proteome</keyword>
<dbReference type="PANTHER" id="PTHR13315">
    <property type="entry name" value="METALLO PHOSPHOESTERASE RELATED"/>
    <property type="match status" value="1"/>
</dbReference>
<sequence>MAPLSSPIIRKPSLGLAPRRKRALTPPLPRPLLHLVRTLIVALVLWFEYGTFYASARFGCGFDDSPSTKGRVWDGSLALSEARGGWRTDERWREAARAGRREGQPFHVLVVADPQLLDMRSYPGRNWALRWLGVKVTDMYARKSWRFVSRKSRGTGGGGVDAVVWLGDLLDSGVEMVDRREHSHYVHRFHLLFPLPRASAVSPSQSVSSSSSLTPPIPSILLPGNHDLGLHVPSSALASYSRERFAEAFGPTWGEREWNGWTLVWVDSMALLEAEFREGRGGEFSDMKAWLEDLGKGDVTTPRILLTHIPLFRPEGTSCGRSRESSRPIRQGSGKNYQNELDEEITRWLVERVRPTLVYSGDDHDSCIIRHPYTSPMDGLTPVTETTVKAFVSCLSHSRVQGNHPDSSPLQSMAMGIRRPGYHLLSLYAPLPPPLSDSLDPASDPSTAVPSSTYTAKTCLLPDQLGIYLHIYLPLLLTFTLFFLLPKLALVVRSSLRKRRNASARGNGLPVHSSGGGGGAGHSHKRSLSKKLLGRVDSDEEAAEDADSLFPTFFGASQDMTYGYSAGIDGDSLPTSNLTGSSSGADGEEDESGRSSPSNGRVRRVSRVWLWEKDGPSPFSSLDDDPSAPSSYASLSFRLRRTLADLVDRLSSNTLLGPLARILLRPLYRAVRMTFRKLVPSALLGRLLAAGPGQAVSETVEQTWEVAWPGVAAWAAVWVWFSL</sequence>
<dbReference type="Proteomes" id="UP000243876">
    <property type="component" value="Unassembled WGS sequence"/>
</dbReference>
<name>A0A0D6ESR4_SPOSA</name>
<dbReference type="Gene3D" id="3.60.21.10">
    <property type="match status" value="1"/>
</dbReference>
<dbReference type="GO" id="GO:0005783">
    <property type="term" value="C:endoplasmic reticulum"/>
    <property type="evidence" value="ECO:0007669"/>
    <property type="project" value="TreeGrafter"/>
</dbReference>
<dbReference type="OrthoDB" id="5977743at2759"/>
<evidence type="ECO:0000259" key="7">
    <source>
        <dbReference type="Pfam" id="PF00149"/>
    </source>
</evidence>
<reference evidence="9" key="1">
    <citation type="submission" date="2015-02" db="EMBL/GenBank/DDBJ databases">
        <authorList>
            <person name="Gon?alves P."/>
        </authorList>
    </citation>
    <scope>NUCLEOTIDE SEQUENCE [LARGE SCALE GENOMIC DNA]</scope>
</reference>
<feature type="region of interest" description="Disordered" evidence="5">
    <location>
        <begin position="573"/>
        <end position="600"/>
    </location>
</feature>
<feature type="domain" description="Calcineurin-like phosphoesterase" evidence="7">
    <location>
        <begin position="158"/>
        <end position="365"/>
    </location>
</feature>
<feature type="transmembrane region" description="Helical" evidence="6">
    <location>
        <begin position="467"/>
        <end position="490"/>
    </location>
</feature>
<dbReference type="AlphaFoldDB" id="A0A0D6ESR4"/>
<feature type="region of interest" description="Disordered" evidence="5">
    <location>
        <begin position="501"/>
        <end position="528"/>
    </location>
</feature>
<accession>A0A0D6ESR4</accession>
<evidence type="ECO:0000256" key="2">
    <source>
        <dbReference type="ARBA" id="ARBA00022692"/>
    </source>
</evidence>
<feature type="region of interest" description="Disordered" evidence="5">
    <location>
        <begin position="316"/>
        <end position="337"/>
    </location>
</feature>
<keyword evidence="4 6" id="KW-0472">Membrane</keyword>
<evidence type="ECO:0000256" key="4">
    <source>
        <dbReference type="ARBA" id="ARBA00023136"/>
    </source>
</evidence>
<dbReference type="SUPFAM" id="SSF56300">
    <property type="entry name" value="Metallo-dependent phosphatases"/>
    <property type="match status" value="1"/>
</dbReference>
<dbReference type="Pfam" id="PF00149">
    <property type="entry name" value="Metallophos"/>
    <property type="match status" value="1"/>
</dbReference>
<dbReference type="GO" id="GO:0006506">
    <property type="term" value="P:GPI anchor biosynthetic process"/>
    <property type="evidence" value="ECO:0007669"/>
    <property type="project" value="InterPro"/>
</dbReference>
<evidence type="ECO:0000313" key="8">
    <source>
        <dbReference type="EMBL" id="CEQ43004.1"/>
    </source>
</evidence>
<evidence type="ECO:0000256" key="1">
    <source>
        <dbReference type="ARBA" id="ARBA00004141"/>
    </source>
</evidence>
<dbReference type="PANTHER" id="PTHR13315:SF4">
    <property type="entry name" value="METALLOPHOSPHOESTERASE, ISOFORM E"/>
    <property type="match status" value="1"/>
</dbReference>
<evidence type="ECO:0000256" key="5">
    <source>
        <dbReference type="SAM" id="MobiDB-lite"/>
    </source>
</evidence>
<comment type="subcellular location">
    <subcellularLocation>
        <location evidence="1">Membrane</location>
        <topology evidence="1">Multi-pass membrane protein</topology>
    </subcellularLocation>
</comment>
<evidence type="ECO:0000256" key="3">
    <source>
        <dbReference type="ARBA" id="ARBA00022989"/>
    </source>
</evidence>
<dbReference type="InterPro" id="IPR029052">
    <property type="entry name" value="Metallo-depent_PP-like"/>
</dbReference>
<dbReference type="GO" id="GO:0016020">
    <property type="term" value="C:membrane"/>
    <property type="evidence" value="ECO:0007669"/>
    <property type="project" value="UniProtKB-SubCell"/>
</dbReference>
<evidence type="ECO:0000313" key="9">
    <source>
        <dbReference type="Proteomes" id="UP000243876"/>
    </source>
</evidence>
<evidence type="ECO:0000256" key="6">
    <source>
        <dbReference type="SAM" id="Phobius"/>
    </source>
</evidence>